<dbReference type="GO" id="GO:0016787">
    <property type="term" value="F:hydrolase activity"/>
    <property type="evidence" value="ECO:0007669"/>
    <property type="project" value="UniProtKB-KW"/>
</dbReference>
<dbReference type="Proteomes" id="UP001596043">
    <property type="component" value="Unassembled WGS sequence"/>
</dbReference>
<keyword evidence="2" id="KW-0378">Hydrolase</keyword>
<dbReference type="Pfam" id="PF00561">
    <property type="entry name" value="Abhydrolase_1"/>
    <property type="match status" value="1"/>
</dbReference>
<keyword evidence="3" id="KW-1185">Reference proteome</keyword>
<organism evidence="2 3">
    <name type="scientific">Dokdonia ponticola</name>
    <dbReference type="NCBI Taxonomy" id="2041041"/>
    <lineage>
        <taxon>Bacteria</taxon>
        <taxon>Pseudomonadati</taxon>
        <taxon>Bacteroidota</taxon>
        <taxon>Flavobacteriia</taxon>
        <taxon>Flavobacteriales</taxon>
        <taxon>Flavobacteriaceae</taxon>
        <taxon>Dokdonia</taxon>
    </lineage>
</organism>
<evidence type="ECO:0000313" key="3">
    <source>
        <dbReference type="Proteomes" id="UP001596043"/>
    </source>
</evidence>
<reference evidence="3" key="1">
    <citation type="journal article" date="2019" name="Int. J. Syst. Evol. Microbiol.">
        <title>The Global Catalogue of Microorganisms (GCM) 10K type strain sequencing project: providing services to taxonomists for standard genome sequencing and annotation.</title>
        <authorList>
            <consortium name="The Broad Institute Genomics Platform"/>
            <consortium name="The Broad Institute Genome Sequencing Center for Infectious Disease"/>
            <person name="Wu L."/>
            <person name="Ma J."/>
        </authorList>
    </citation>
    <scope>NUCLEOTIDE SEQUENCE [LARGE SCALE GENOMIC DNA]</scope>
    <source>
        <strain evidence="3">YJ-61-S</strain>
    </source>
</reference>
<dbReference type="InterPro" id="IPR000073">
    <property type="entry name" value="AB_hydrolase_1"/>
</dbReference>
<protein>
    <submittedName>
        <fullName evidence="2">Alpha/beta fold hydrolase</fullName>
    </submittedName>
</protein>
<dbReference type="PANTHER" id="PTHR43798">
    <property type="entry name" value="MONOACYLGLYCEROL LIPASE"/>
    <property type="match status" value="1"/>
</dbReference>
<dbReference type="RefSeq" id="WP_379980594.1">
    <property type="nucleotide sequence ID" value="NZ_JBHSFV010000010.1"/>
</dbReference>
<sequence>MEITHKGSRIFYTDQGEGEPIVMLHGFLENSTMWDSVLPSLLNKNRVICIDLLGHGTSECLGYIHTMQDFSEAVHAVVNFLQLNTIIIIGHSMGGYVGIAFAKAYPEKVKAVCLLNATPEADPEERKQLRLRANKMAKTQFEQLIRMSFVNLFDPPSKELHKDAITEALAHALQTPVQGYIAANDGMRLREDSSIFWKNASFKKGMILGENDWIVDAQKHKETFATHTDYFSIINGGHMSHISNSDVMVKELLHFLG</sequence>
<feature type="domain" description="AB hydrolase-1" evidence="1">
    <location>
        <begin position="20"/>
        <end position="244"/>
    </location>
</feature>
<dbReference type="Gene3D" id="3.40.50.1820">
    <property type="entry name" value="alpha/beta hydrolase"/>
    <property type="match status" value="1"/>
</dbReference>
<proteinExistence type="predicted"/>
<gene>
    <name evidence="2" type="ORF">ACFO3O_15970</name>
</gene>
<comment type="caution">
    <text evidence="2">The sequence shown here is derived from an EMBL/GenBank/DDBJ whole genome shotgun (WGS) entry which is preliminary data.</text>
</comment>
<dbReference type="InterPro" id="IPR029058">
    <property type="entry name" value="AB_hydrolase_fold"/>
</dbReference>
<evidence type="ECO:0000313" key="2">
    <source>
        <dbReference type="EMBL" id="MFC4635407.1"/>
    </source>
</evidence>
<dbReference type="EMBL" id="JBHSFV010000010">
    <property type="protein sequence ID" value="MFC4635407.1"/>
    <property type="molecule type" value="Genomic_DNA"/>
</dbReference>
<dbReference type="SUPFAM" id="SSF53474">
    <property type="entry name" value="alpha/beta-Hydrolases"/>
    <property type="match status" value="1"/>
</dbReference>
<name>A0ABV9HZ29_9FLAO</name>
<dbReference type="InterPro" id="IPR050266">
    <property type="entry name" value="AB_hydrolase_sf"/>
</dbReference>
<accession>A0ABV9HZ29</accession>
<evidence type="ECO:0000259" key="1">
    <source>
        <dbReference type="Pfam" id="PF00561"/>
    </source>
</evidence>
<dbReference type="PRINTS" id="PR00111">
    <property type="entry name" value="ABHYDROLASE"/>
</dbReference>